<proteinExistence type="predicted"/>
<name>A0AAN9SDJ7_PSOTE</name>
<protein>
    <submittedName>
        <fullName evidence="2">Uncharacterized protein</fullName>
    </submittedName>
</protein>
<feature type="region of interest" description="Disordered" evidence="1">
    <location>
        <begin position="50"/>
        <end position="81"/>
    </location>
</feature>
<gene>
    <name evidence="2" type="ORF">VNO78_21579</name>
</gene>
<dbReference type="EMBL" id="JAYMYS010000005">
    <property type="protein sequence ID" value="KAK7393125.1"/>
    <property type="molecule type" value="Genomic_DNA"/>
</dbReference>
<comment type="caution">
    <text evidence="2">The sequence shown here is derived from an EMBL/GenBank/DDBJ whole genome shotgun (WGS) entry which is preliminary data.</text>
</comment>
<evidence type="ECO:0000313" key="2">
    <source>
        <dbReference type="EMBL" id="KAK7393125.1"/>
    </source>
</evidence>
<accession>A0AAN9SDJ7</accession>
<dbReference type="Proteomes" id="UP001386955">
    <property type="component" value="Unassembled WGS sequence"/>
</dbReference>
<organism evidence="2 3">
    <name type="scientific">Psophocarpus tetragonolobus</name>
    <name type="common">Winged bean</name>
    <name type="synonym">Dolichos tetragonolobus</name>
    <dbReference type="NCBI Taxonomy" id="3891"/>
    <lineage>
        <taxon>Eukaryota</taxon>
        <taxon>Viridiplantae</taxon>
        <taxon>Streptophyta</taxon>
        <taxon>Embryophyta</taxon>
        <taxon>Tracheophyta</taxon>
        <taxon>Spermatophyta</taxon>
        <taxon>Magnoliopsida</taxon>
        <taxon>eudicotyledons</taxon>
        <taxon>Gunneridae</taxon>
        <taxon>Pentapetalae</taxon>
        <taxon>rosids</taxon>
        <taxon>fabids</taxon>
        <taxon>Fabales</taxon>
        <taxon>Fabaceae</taxon>
        <taxon>Papilionoideae</taxon>
        <taxon>50 kb inversion clade</taxon>
        <taxon>NPAAA clade</taxon>
        <taxon>indigoferoid/millettioid clade</taxon>
        <taxon>Phaseoleae</taxon>
        <taxon>Psophocarpus</taxon>
    </lineage>
</organism>
<keyword evidence="3" id="KW-1185">Reference proteome</keyword>
<sequence>MDDGRMGWDDSTPYPNPTFDFDDNPNSHALHRGKTSTSFIEIRCFPIASSESSATPTNAISNTQWTPIQQGVSQSENFQAG</sequence>
<evidence type="ECO:0000256" key="1">
    <source>
        <dbReference type="SAM" id="MobiDB-lite"/>
    </source>
</evidence>
<feature type="region of interest" description="Disordered" evidence="1">
    <location>
        <begin position="1"/>
        <end position="32"/>
    </location>
</feature>
<reference evidence="2 3" key="1">
    <citation type="submission" date="2024-01" db="EMBL/GenBank/DDBJ databases">
        <title>The genomes of 5 underutilized Papilionoideae crops provide insights into root nodulation and disease resistanc.</title>
        <authorList>
            <person name="Jiang F."/>
        </authorList>
    </citation>
    <scope>NUCLEOTIDE SEQUENCE [LARGE SCALE GENOMIC DNA]</scope>
    <source>
        <strain evidence="2">DUOXIRENSHENG_FW03</strain>
        <tissue evidence="2">Leaves</tissue>
    </source>
</reference>
<evidence type="ECO:0000313" key="3">
    <source>
        <dbReference type="Proteomes" id="UP001386955"/>
    </source>
</evidence>
<dbReference type="AlphaFoldDB" id="A0AAN9SDJ7"/>